<reference evidence="3 4" key="1">
    <citation type="submission" date="2011-09" db="EMBL/GenBank/DDBJ databases">
        <title>The Genome Sequence of Bacillus smithii 7_3_47FAA.</title>
        <authorList>
            <consortium name="The Broad Institute Genome Sequencing Platform"/>
            <person name="Earl A."/>
            <person name="Ward D."/>
            <person name="Feldgarden M."/>
            <person name="Gevers D."/>
            <person name="Daigneault M."/>
            <person name="Strauss J."/>
            <person name="Allen-Vercoe E."/>
            <person name="Young S.K."/>
            <person name="Zeng Q."/>
            <person name="Gargeya S."/>
            <person name="Fitzgerald M."/>
            <person name="Haas B."/>
            <person name="Abouelleil A."/>
            <person name="Alvarado L."/>
            <person name="Arachchi H.M."/>
            <person name="Berlin A."/>
            <person name="Brown A."/>
            <person name="Chapman S.B."/>
            <person name="Chen Z."/>
            <person name="Dunbar C."/>
            <person name="Freedman E."/>
            <person name="Gearin G."/>
            <person name="Goldberg J."/>
            <person name="Griggs A."/>
            <person name="Gujja S."/>
            <person name="Heiman D."/>
            <person name="Howarth C."/>
            <person name="Larson L."/>
            <person name="Lui A."/>
            <person name="MacDonald P.J.P."/>
            <person name="Montmayeur A."/>
            <person name="Murphy C."/>
            <person name="Neiman D."/>
            <person name="Pearson M."/>
            <person name="Priest M."/>
            <person name="Roberts A."/>
            <person name="Saif S."/>
            <person name="Shea T."/>
            <person name="Shenoy N."/>
            <person name="Sisk P."/>
            <person name="Stolte C."/>
            <person name="Sykes S."/>
            <person name="Wortman J."/>
            <person name="Nusbaum C."/>
            <person name="Birren B."/>
        </authorList>
    </citation>
    <scope>NUCLEOTIDE SEQUENCE [LARGE SCALE GENOMIC DNA]</scope>
    <source>
        <strain evidence="3 4">7_3_47FAA</strain>
    </source>
</reference>
<feature type="transmembrane region" description="Helical" evidence="1">
    <location>
        <begin position="120"/>
        <end position="135"/>
    </location>
</feature>
<accession>G9QK79</accession>
<sequence length="388" mass="44577">MGEENRTPLHPNKRILSLDVMRGISLLGIFLVNMISFHSPYLYYDPYHWWNSPSDYAHYAWIDVLAQASFYPLFAMLFGYSMSLQQERLKQNFFLLESKRLLVLMVAGILHIVFIWSGDILLNYSVCGFLLLLFMKGRGRTLIIFGSVLYLIPHLFLSILLIMTSIINPESTAFWSDMNGIQHSIQAYSTGSFWSITKQRLVDWYAVNGSTHFFSVLLSIFPMFLIGAGAGKLHLVESIEKHKKLNLTLLLMFMAAGIFLKLLPFFFGQNMAYQYVQDSLGGPLLSVAYAFAVMIIVRNPYGQKYSKWIAQAGRMSLTNYLFQSLIGSLLFYHYGLALYGKIYLITGSWLAFTLYLIQLILSEMWLSKFQQGPLENVWKMLVYGRKTA</sequence>
<gene>
    <name evidence="3" type="ORF">HMPREF1015_01618</name>
</gene>
<feature type="transmembrane region" description="Helical" evidence="1">
    <location>
        <begin position="247"/>
        <end position="267"/>
    </location>
</feature>
<dbReference type="Pfam" id="PF04235">
    <property type="entry name" value="DUF418"/>
    <property type="match status" value="1"/>
</dbReference>
<keyword evidence="4" id="KW-1185">Reference proteome</keyword>
<dbReference type="EMBL" id="ACWF01000069">
    <property type="protein sequence ID" value="EHL78441.1"/>
    <property type="molecule type" value="Genomic_DNA"/>
</dbReference>
<dbReference type="InterPro" id="IPR007349">
    <property type="entry name" value="DUF418"/>
</dbReference>
<evidence type="ECO:0000256" key="1">
    <source>
        <dbReference type="SAM" id="Phobius"/>
    </source>
</evidence>
<evidence type="ECO:0000259" key="2">
    <source>
        <dbReference type="Pfam" id="PF04235"/>
    </source>
</evidence>
<keyword evidence="1" id="KW-0812">Transmembrane</keyword>
<dbReference type="InterPro" id="IPR052529">
    <property type="entry name" value="Bact_Transport_Assoc"/>
</dbReference>
<dbReference type="PANTHER" id="PTHR30590:SF2">
    <property type="entry name" value="INNER MEMBRANE PROTEIN"/>
    <property type="match status" value="1"/>
</dbReference>
<proteinExistence type="predicted"/>
<protein>
    <recommendedName>
        <fullName evidence="2">DUF418 domain-containing protein</fullName>
    </recommendedName>
</protein>
<feature type="transmembrane region" description="Helical" evidence="1">
    <location>
        <begin position="20"/>
        <end position="39"/>
    </location>
</feature>
<dbReference type="PATRIC" id="fig|665952.3.peg.1408"/>
<dbReference type="Proteomes" id="UP000011747">
    <property type="component" value="Unassembled WGS sequence"/>
</dbReference>
<dbReference type="HOGENOM" id="CLU_039610_0_0_9"/>
<feature type="transmembrane region" description="Helical" evidence="1">
    <location>
        <begin position="317"/>
        <end position="336"/>
    </location>
</feature>
<feature type="transmembrane region" description="Helical" evidence="1">
    <location>
        <begin position="213"/>
        <end position="235"/>
    </location>
</feature>
<evidence type="ECO:0000313" key="3">
    <source>
        <dbReference type="EMBL" id="EHL78441.1"/>
    </source>
</evidence>
<dbReference type="PANTHER" id="PTHR30590">
    <property type="entry name" value="INNER MEMBRANE PROTEIN"/>
    <property type="match status" value="1"/>
</dbReference>
<dbReference type="AlphaFoldDB" id="G9QK79"/>
<organism evidence="3 4">
    <name type="scientific">Bacillus smithii 7_3_47FAA</name>
    <dbReference type="NCBI Taxonomy" id="665952"/>
    <lineage>
        <taxon>Bacteria</taxon>
        <taxon>Bacillati</taxon>
        <taxon>Bacillota</taxon>
        <taxon>Bacilli</taxon>
        <taxon>Bacillales</taxon>
        <taxon>Bacillaceae</taxon>
        <taxon>Bacillus</taxon>
    </lineage>
</organism>
<feature type="domain" description="DUF418" evidence="2">
    <location>
        <begin position="231"/>
        <end position="384"/>
    </location>
</feature>
<comment type="caution">
    <text evidence="3">The sequence shown here is derived from an EMBL/GenBank/DDBJ whole genome shotgun (WGS) entry which is preliminary data.</text>
</comment>
<feature type="transmembrane region" description="Helical" evidence="1">
    <location>
        <begin position="342"/>
        <end position="361"/>
    </location>
</feature>
<feature type="transmembrane region" description="Helical" evidence="1">
    <location>
        <begin position="59"/>
        <end position="81"/>
    </location>
</feature>
<feature type="transmembrane region" description="Helical" evidence="1">
    <location>
        <begin position="93"/>
        <end position="114"/>
    </location>
</feature>
<evidence type="ECO:0000313" key="4">
    <source>
        <dbReference type="Proteomes" id="UP000011747"/>
    </source>
</evidence>
<feature type="transmembrane region" description="Helical" evidence="1">
    <location>
        <begin position="279"/>
        <end position="297"/>
    </location>
</feature>
<keyword evidence="1" id="KW-1133">Transmembrane helix</keyword>
<name>G9QK79_9BACI</name>
<dbReference type="RefSeq" id="WP_003353719.1">
    <property type="nucleotide sequence ID" value="NZ_JH414748.1"/>
</dbReference>
<keyword evidence="1" id="KW-0472">Membrane</keyword>
<feature type="transmembrane region" description="Helical" evidence="1">
    <location>
        <begin position="142"/>
        <end position="167"/>
    </location>
</feature>